<feature type="chain" id="PRO_5040263776" evidence="2">
    <location>
        <begin position="21"/>
        <end position="133"/>
    </location>
</feature>
<dbReference type="PANTHER" id="PTHR31836:SF27">
    <property type="entry name" value="RLPA-LIKE PROTEIN DOUBLE-PSI BETA-BARREL DOMAIN-CONTAINING PROTEIN"/>
    <property type="match status" value="1"/>
</dbReference>
<dbReference type="Gene3D" id="2.40.40.10">
    <property type="entry name" value="RlpA-like domain"/>
    <property type="match status" value="1"/>
</dbReference>
<dbReference type="InterPro" id="IPR036908">
    <property type="entry name" value="RlpA-like_sf"/>
</dbReference>
<evidence type="ECO:0000313" key="3">
    <source>
        <dbReference type="EMBL" id="KAF9520349.1"/>
    </source>
</evidence>
<dbReference type="AlphaFoldDB" id="A0A9P6BAC2"/>
<keyword evidence="1 2" id="KW-0732">Signal</keyword>
<dbReference type="OrthoDB" id="623670at2759"/>
<keyword evidence="4" id="KW-1185">Reference proteome</keyword>
<evidence type="ECO:0000256" key="2">
    <source>
        <dbReference type="SAM" id="SignalP"/>
    </source>
</evidence>
<evidence type="ECO:0000256" key="1">
    <source>
        <dbReference type="ARBA" id="ARBA00022729"/>
    </source>
</evidence>
<comment type="caution">
    <text evidence="3">The sequence shown here is derived from an EMBL/GenBank/DDBJ whole genome shotgun (WGS) entry which is preliminary data.</text>
</comment>
<proteinExistence type="predicted"/>
<feature type="signal peptide" evidence="2">
    <location>
        <begin position="1"/>
        <end position="20"/>
    </location>
</feature>
<dbReference type="InterPro" id="IPR051477">
    <property type="entry name" value="Expansin_CellWall"/>
</dbReference>
<dbReference type="Proteomes" id="UP000886523">
    <property type="component" value="Unassembled WGS sequence"/>
</dbReference>
<gene>
    <name evidence="3" type="ORF">BS47DRAFT_1323868</name>
</gene>
<sequence>MTRLAFLFSILAVSAALTNASRVGPGVHYTGSATFAKQGLGACGMAAKDSDLVVAVSDAFFDSWPGYNGRNPNANTICTKLVIAQYEGKTVEALVTDVNDGGGEYDLNFSPAAFKKLAPESEGILHGVTWFIP</sequence>
<accession>A0A9P6BAC2</accession>
<evidence type="ECO:0000313" key="4">
    <source>
        <dbReference type="Proteomes" id="UP000886523"/>
    </source>
</evidence>
<dbReference type="SUPFAM" id="SSF50685">
    <property type="entry name" value="Barwin-like endoglucanases"/>
    <property type="match status" value="1"/>
</dbReference>
<dbReference type="PANTHER" id="PTHR31836">
    <property type="match status" value="1"/>
</dbReference>
<dbReference type="CDD" id="cd22191">
    <property type="entry name" value="DPBB_RlpA_EXP_N-like"/>
    <property type="match status" value="1"/>
</dbReference>
<name>A0A9P6BAC2_9AGAM</name>
<protein>
    <submittedName>
        <fullName evidence="3">Uncharacterized protein</fullName>
    </submittedName>
</protein>
<reference evidence="3" key="1">
    <citation type="journal article" date="2020" name="Nat. Commun.">
        <title>Large-scale genome sequencing of mycorrhizal fungi provides insights into the early evolution of symbiotic traits.</title>
        <authorList>
            <person name="Miyauchi S."/>
            <person name="Kiss E."/>
            <person name="Kuo A."/>
            <person name="Drula E."/>
            <person name="Kohler A."/>
            <person name="Sanchez-Garcia M."/>
            <person name="Morin E."/>
            <person name="Andreopoulos B."/>
            <person name="Barry K.W."/>
            <person name="Bonito G."/>
            <person name="Buee M."/>
            <person name="Carver A."/>
            <person name="Chen C."/>
            <person name="Cichocki N."/>
            <person name="Clum A."/>
            <person name="Culley D."/>
            <person name="Crous P.W."/>
            <person name="Fauchery L."/>
            <person name="Girlanda M."/>
            <person name="Hayes R.D."/>
            <person name="Keri Z."/>
            <person name="LaButti K."/>
            <person name="Lipzen A."/>
            <person name="Lombard V."/>
            <person name="Magnuson J."/>
            <person name="Maillard F."/>
            <person name="Murat C."/>
            <person name="Nolan M."/>
            <person name="Ohm R.A."/>
            <person name="Pangilinan J."/>
            <person name="Pereira M.F."/>
            <person name="Perotto S."/>
            <person name="Peter M."/>
            <person name="Pfister S."/>
            <person name="Riley R."/>
            <person name="Sitrit Y."/>
            <person name="Stielow J.B."/>
            <person name="Szollosi G."/>
            <person name="Zifcakova L."/>
            <person name="Stursova M."/>
            <person name="Spatafora J.W."/>
            <person name="Tedersoo L."/>
            <person name="Vaario L.M."/>
            <person name="Yamada A."/>
            <person name="Yan M."/>
            <person name="Wang P."/>
            <person name="Xu J."/>
            <person name="Bruns T."/>
            <person name="Baldrian P."/>
            <person name="Vilgalys R."/>
            <person name="Dunand C."/>
            <person name="Henrissat B."/>
            <person name="Grigoriev I.V."/>
            <person name="Hibbett D."/>
            <person name="Nagy L.G."/>
            <person name="Martin F.M."/>
        </authorList>
    </citation>
    <scope>NUCLEOTIDE SEQUENCE</scope>
    <source>
        <strain evidence="3">UP504</strain>
    </source>
</reference>
<organism evidence="3 4">
    <name type="scientific">Hydnum rufescens UP504</name>
    <dbReference type="NCBI Taxonomy" id="1448309"/>
    <lineage>
        <taxon>Eukaryota</taxon>
        <taxon>Fungi</taxon>
        <taxon>Dikarya</taxon>
        <taxon>Basidiomycota</taxon>
        <taxon>Agaricomycotina</taxon>
        <taxon>Agaricomycetes</taxon>
        <taxon>Cantharellales</taxon>
        <taxon>Hydnaceae</taxon>
        <taxon>Hydnum</taxon>
    </lineage>
</organism>
<dbReference type="EMBL" id="MU128912">
    <property type="protein sequence ID" value="KAF9520349.1"/>
    <property type="molecule type" value="Genomic_DNA"/>
</dbReference>